<dbReference type="InterPro" id="IPR027038">
    <property type="entry name" value="RanGap"/>
</dbReference>
<dbReference type="OrthoDB" id="45061at2759"/>
<proteinExistence type="predicted"/>
<gene>
    <name evidence="1" type="ORF">FisN_13Lh005</name>
</gene>
<sequence length="656" mass="72583">MNTAVAKFDKIPSDESFINSDEILQYLENNIAHIEKIHCSHVFQNKDIARLHTILFENHEKVKLRSLRLPKNGLTTESVPSLARIIQQTELLCEIDLSDNEIKPEGLSYLLDHALLLPTCRLESIHLSNNKLGAKGASVVASLLRSEHSLRELFLSHNSFGRSIKSMGLYLGRLVRLDLSQNKLGDRGAHIIGEVLASPECLLEELDLSNNKIGYSGAYHLADAFIKGHNKALKMLNMMDNNIETEGAEAFGVVLKFNHTLRELNLSRNSIGDNGVRLVAQGIIENDDTCLKCLDVSWNGIKDAGAGFLAEMLMQNSALTHLNLKCNFICDSGIKVLAESLKADMALEELNLVGNQMRDPSPFIHVVCRHPIKLKTLYFEQNVLTDEAENQLHAAFAFRENKKGWLGKILRDIKEKKMICFDLTKKKHGDEELLAIMVSLAKFKPCVTSASFGGSMVSRRSVGRLSECVVAANQVNLQRLYIKDTPLGFNGAVALAKALIKNTTLRCLSLKRCDLGDGSSQIARALADNASLLRLDLEGNSIGDLGFQEICKSVFGDKTNHPSLISLNVANNRINDAGLSHLYCISKLEDLRLDGNRITDVAALDIAKAIMGHSSLKWLCLRNTDITWKGVRALKLFLHTPLVLDADCGIDESAKF</sequence>
<evidence type="ECO:0000313" key="1">
    <source>
        <dbReference type="EMBL" id="GAX12553.1"/>
    </source>
</evidence>
<keyword evidence="2" id="KW-1185">Reference proteome</keyword>
<dbReference type="GO" id="GO:0048471">
    <property type="term" value="C:perinuclear region of cytoplasm"/>
    <property type="evidence" value="ECO:0007669"/>
    <property type="project" value="TreeGrafter"/>
</dbReference>
<dbReference type="GO" id="GO:0005829">
    <property type="term" value="C:cytosol"/>
    <property type="evidence" value="ECO:0007669"/>
    <property type="project" value="TreeGrafter"/>
</dbReference>
<dbReference type="GO" id="GO:0031267">
    <property type="term" value="F:small GTPase binding"/>
    <property type="evidence" value="ECO:0007669"/>
    <property type="project" value="TreeGrafter"/>
</dbReference>
<dbReference type="GO" id="GO:0005096">
    <property type="term" value="F:GTPase activator activity"/>
    <property type="evidence" value="ECO:0007669"/>
    <property type="project" value="UniProtKB-KW"/>
</dbReference>
<dbReference type="GO" id="GO:0005634">
    <property type="term" value="C:nucleus"/>
    <property type="evidence" value="ECO:0007669"/>
    <property type="project" value="TreeGrafter"/>
</dbReference>
<reference evidence="1 2" key="1">
    <citation type="journal article" date="2015" name="Plant Cell">
        <title>Oil accumulation by the oleaginous diatom Fistulifera solaris as revealed by the genome and transcriptome.</title>
        <authorList>
            <person name="Tanaka T."/>
            <person name="Maeda Y."/>
            <person name="Veluchamy A."/>
            <person name="Tanaka M."/>
            <person name="Abida H."/>
            <person name="Marechal E."/>
            <person name="Bowler C."/>
            <person name="Muto M."/>
            <person name="Sunaga Y."/>
            <person name="Tanaka M."/>
            <person name="Yoshino T."/>
            <person name="Taniguchi T."/>
            <person name="Fukuda Y."/>
            <person name="Nemoto M."/>
            <person name="Matsumoto M."/>
            <person name="Wong P.S."/>
            <person name="Aburatani S."/>
            <person name="Fujibuchi W."/>
        </authorList>
    </citation>
    <scope>NUCLEOTIDE SEQUENCE [LARGE SCALE GENOMIC DNA]</scope>
    <source>
        <strain evidence="1 2">JPCC DA0580</strain>
    </source>
</reference>
<comment type="caution">
    <text evidence="1">The sequence shown here is derived from an EMBL/GenBank/DDBJ whole genome shotgun (WGS) entry which is preliminary data.</text>
</comment>
<dbReference type="GO" id="GO:0006913">
    <property type="term" value="P:nucleocytoplasmic transport"/>
    <property type="evidence" value="ECO:0007669"/>
    <property type="project" value="TreeGrafter"/>
</dbReference>
<dbReference type="Pfam" id="PF13516">
    <property type="entry name" value="LRR_6"/>
    <property type="match status" value="11"/>
</dbReference>
<name>A0A1Z5JEX0_FISSO</name>
<dbReference type="PANTHER" id="PTHR24113:SF15">
    <property type="entry name" value="NACHT DOMAIN-CONTAINING PROTEIN"/>
    <property type="match status" value="1"/>
</dbReference>
<organism evidence="1 2">
    <name type="scientific">Fistulifera solaris</name>
    <name type="common">Oleaginous diatom</name>
    <dbReference type="NCBI Taxonomy" id="1519565"/>
    <lineage>
        <taxon>Eukaryota</taxon>
        <taxon>Sar</taxon>
        <taxon>Stramenopiles</taxon>
        <taxon>Ochrophyta</taxon>
        <taxon>Bacillariophyta</taxon>
        <taxon>Bacillariophyceae</taxon>
        <taxon>Bacillariophycidae</taxon>
        <taxon>Naviculales</taxon>
        <taxon>Naviculaceae</taxon>
        <taxon>Fistulifera</taxon>
    </lineage>
</organism>
<dbReference type="SUPFAM" id="SSF52047">
    <property type="entry name" value="RNI-like"/>
    <property type="match status" value="2"/>
</dbReference>
<dbReference type="InParanoid" id="A0A1Z5JEX0"/>
<dbReference type="Gene3D" id="3.80.10.10">
    <property type="entry name" value="Ribonuclease Inhibitor"/>
    <property type="match status" value="5"/>
</dbReference>
<dbReference type="AlphaFoldDB" id="A0A1Z5JEX0"/>
<dbReference type="InterPro" id="IPR032675">
    <property type="entry name" value="LRR_dom_sf"/>
</dbReference>
<protein>
    <submittedName>
        <fullName evidence="1">Uncharacterized protein</fullName>
    </submittedName>
</protein>
<dbReference type="PANTHER" id="PTHR24113">
    <property type="entry name" value="RAN GTPASE-ACTIVATING PROTEIN 1"/>
    <property type="match status" value="1"/>
</dbReference>
<dbReference type="PROSITE" id="PS51450">
    <property type="entry name" value="LRR"/>
    <property type="match status" value="1"/>
</dbReference>
<evidence type="ECO:0000313" key="2">
    <source>
        <dbReference type="Proteomes" id="UP000198406"/>
    </source>
</evidence>
<dbReference type="Proteomes" id="UP000198406">
    <property type="component" value="Unassembled WGS sequence"/>
</dbReference>
<dbReference type="SMART" id="SM00368">
    <property type="entry name" value="LRR_RI"/>
    <property type="match status" value="15"/>
</dbReference>
<dbReference type="EMBL" id="BDSP01000053">
    <property type="protein sequence ID" value="GAX12553.1"/>
    <property type="molecule type" value="Genomic_DNA"/>
</dbReference>
<accession>A0A1Z5JEX0</accession>
<dbReference type="InterPro" id="IPR001611">
    <property type="entry name" value="Leu-rich_rpt"/>
</dbReference>